<dbReference type="Pfam" id="PF07963">
    <property type="entry name" value="N_methyl"/>
    <property type="match status" value="1"/>
</dbReference>
<reference evidence="2 3" key="1">
    <citation type="submission" date="2017-03" db="EMBL/GenBank/DDBJ databases">
        <title>Genome sequencing of Shewanella japonica KCTC 22435.</title>
        <authorList>
            <person name="Kim K.M."/>
        </authorList>
    </citation>
    <scope>NUCLEOTIDE SEQUENCE [LARGE SCALE GENOMIC DNA]</scope>
    <source>
        <strain evidence="2 3">KCTC 22435</strain>
    </source>
</reference>
<gene>
    <name evidence="2" type="ORF">SJ2017_0451</name>
</gene>
<organism evidence="2 3">
    <name type="scientific">Shewanella japonica</name>
    <dbReference type="NCBI Taxonomy" id="93973"/>
    <lineage>
        <taxon>Bacteria</taxon>
        <taxon>Pseudomonadati</taxon>
        <taxon>Pseudomonadota</taxon>
        <taxon>Gammaproteobacteria</taxon>
        <taxon>Alteromonadales</taxon>
        <taxon>Shewanellaceae</taxon>
        <taxon>Shewanella</taxon>
    </lineage>
</organism>
<dbReference type="Proteomes" id="UP000191820">
    <property type="component" value="Chromosome"/>
</dbReference>
<evidence type="ECO:0000313" key="3">
    <source>
        <dbReference type="Proteomes" id="UP000191820"/>
    </source>
</evidence>
<keyword evidence="1" id="KW-1133">Transmembrane helix</keyword>
<keyword evidence="1" id="KW-0472">Membrane</keyword>
<keyword evidence="1" id="KW-0812">Transmembrane</keyword>
<evidence type="ECO:0000313" key="2">
    <source>
        <dbReference type="EMBL" id="ARD20791.1"/>
    </source>
</evidence>
<dbReference type="NCBIfam" id="TIGR02532">
    <property type="entry name" value="IV_pilin_GFxxxE"/>
    <property type="match status" value="1"/>
</dbReference>
<dbReference type="PROSITE" id="PS00409">
    <property type="entry name" value="PROKAR_NTER_METHYL"/>
    <property type="match status" value="1"/>
</dbReference>
<name>A0ABM6JI42_9GAMM</name>
<dbReference type="EMBL" id="CP020472">
    <property type="protein sequence ID" value="ARD20791.1"/>
    <property type="molecule type" value="Genomic_DNA"/>
</dbReference>
<accession>A0ABM6JI42</accession>
<dbReference type="InterPro" id="IPR045584">
    <property type="entry name" value="Pilin-like"/>
</dbReference>
<keyword evidence="3" id="KW-1185">Reference proteome</keyword>
<protein>
    <submittedName>
        <fullName evidence="2">MSHA biogenesis protein MshO</fullName>
    </submittedName>
</protein>
<feature type="transmembrane region" description="Helical" evidence="1">
    <location>
        <begin position="21"/>
        <end position="41"/>
    </location>
</feature>
<proteinExistence type="predicted"/>
<sequence length="285" mass="31491">MKQNGKRYSKMKQAGFTLVEMVTVIIILGILVVGVSSFVIFGTRIFVESSSIDQVLGQSRFAMERMTRDIRNSVPNSVRIRTANLGIFQCIELLPIEASSSYLDLPIYPDTSSTTGTIVDNNINVASGVFAIVYPLANESIGGVNDIYQASRNKRFEVQSSSSAADKITLTFASSVQFAEESPIKRIYFANEPVSYCFESAINSSIVNLYRYANYGYFISQPVPSSMGTGVLMAENITNNLLVEPAIKVTEQNLMTNAIVHLEPRFSVNGETFKYQHQVQVTNVP</sequence>
<dbReference type="SUPFAM" id="SSF54523">
    <property type="entry name" value="Pili subunits"/>
    <property type="match status" value="1"/>
</dbReference>
<dbReference type="RefSeq" id="WP_055022910.1">
    <property type="nucleotide sequence ID" value="NZ_CP020472.1"/>
</dbReference>
<dbReference type="InterPro" id="IPR012902">
    <property type="entry name" value="N_methyl_site"/>
</dbReference>
<evidence type="ECO:0000256" key="1">
    <source>
        <dbReference type="SAM" id="Phobius"/>
    </source>
</evidence>